<dbReference type="EMBL" id="KB200559">
    <property type="protein sequence ID" value="ESP01061.1"/>
    <property type="molecule type" value="Genomic_DNA"/>
</dbReference>
<dbReference type="GeneID" id="20234263"/>
<dbReference type="OrthoDB" id="247006at2759"/>
<sequence>ELYQTLENEGLLNKHYKYRSIILKAIFKLLDVEEPKVLLMFSRLILGFRVTSKNLINVCKLVFKVARSDKNDNEFLDGRITELLLETIKTVDHESNSEALVYCVGAIKFLTGNSIIVKQLARKEAIEILTKLLHNINKTNREQEKVNEQFGHILVQVMAAMRNLADVGSSRERMFKSKFIEELLPLIETYPGDSDLIMYTSRVLSKITMHTDCVTVLCEQANCFKSFIMLINKHIQKENLVVRLCFVLGNITAKRDEARLRLYKETEAMNTFLTVLKTYHSKFKQVRTFKVDSQSRPETDNDSKNKQGDYEDVLIKVIRVIANLSINETLGPMIASNGDLVQILLLLLEDCDVSTSEELVLNTIATINNLSYYTTKSNAVISKQMDISQALLKTVLSNNMEGMIECARVFGNLTRQKQVRDFLSQNKVDAIMMTLLDSGSLEVVYIACGVLMNFMTDEDKRLTLKKEGAISKLIEVLRDFGREDWQLSSTVCKVLCNYSAKITSSSACFGEKESQELLEILDEYLALETQLNDSVEDEVREYIKETWEVEFRPVAAELLKRIETNQSQFEPLEHPS</sequence>
<dbReference type="InterPro" id="IPR016024">
    <property type="entry name" value="ARM-type_fold"/>
</dbReference>
<name>V4B172_LOTGI</name>
<evidence type="ECO:0008006" key="3">
    <source>
        <dbReference type="Google" id="ProtNLM"/>
    </source>
</evidence>
<accession>V4B172</accession>
<dbReference type="GO" id="GO:0044782">
    <property type="term" value="P:cilium organization"/>
    <property type="evidence" value="ECO:0007669"/>
    <property type="project" value="TreeGrafter"/>
</dbReference>
<dbReference type="SUPFAM" id="SSF48371">
    <property type="entry name" value="ARM repeat"/>
    <property type="match status" value="1"/>
</dbReference>
<feature type="non-terminal residue" evidence="1">
    <location>
        <position position="1"/>
    </location>
</feature>
<dbReference type="AlphaFoldDB" id="V4B172"/>
<gene>
    <name evidence="1" type="ORF">LOTGIDRAFT_140035</name>
</gene>
<dbReference type="OMA" id="EACIYAY"/>
<evidence type="ECO:0000313" key="1">
    <source>
        <dbReference type="EMBL" id="ESP01061.1"/>
    </source>
</evidence>
<dbReference type="HOGENOM" id="CLU_007173_0_0_1"/>
<keyword evidence="2" id="KW-1185">Reference proteome</keyword>
<dbReference type="RefSeq" id="XP_009048220.1">
    <property type="nucleotide sequence ID" value="XM_009049972.1"/>
</dbReference>
<dbReference type="STRING" id="225164.V4B172"/>
<dbReference type="SMART" id="SM00185">
    <property type="entry name" value="ARM"/>
    <property type="match status" value="3"/>
</dbReference>
<dbReference type="InterPro" id="IPR038905">
    <property type="entry name" value="ARMC2"/>
</dbReference>
<dbReference type="PANTHER" id="PTHR21356:SF1">
    <property type="entry name" value="ARMADILLO REPEAT-CONTAINING PROTEIN 2"/>
    <property type="match status" value="1"/>
</dbReference>
<dbReference type="Proteomes" id="UP000030746">
    <property type="component" value="Unassembled WGS sequence"/>
</dbReference>
<dbReference type="PANTHER" id="PTHR21356">
    <property type="entry name" value="ARMADILLO REPEAT CONTAINING 2"/>
    <property type="match status" value="1"/>
</dbReference>
<organism evidence="1 2">
    <name type="scientific">Lottia gigantea</name>
    <name type="common">Giant owl limpet</name>
    <dbReference type="NCBI Taxonomy" id="225164"/>
    <lineage>
        <taxon>Eukaryota</taxon>
        <taxon>Metazoa</taxon>
        <taxon>Spiralia</taxon>
        <taxon>Lophotrochozoa</taxon>
        <taxon>Mollusca</taxon>
        <taxon>Gastropoda</taxon>
        <taxon>Patellogastropoda</taxon>
        <taxon>Lottioidea</taxon>
        <taxon>Lottiidae</taxon>
        <taxon>Lottia</taxon>
    </lineage>
</organism>
<protein>
    <recommendedName>
        <fullName evidence="3">Armadillo repeat-containing domain-containing protein</fullName>
    </recommendedName>
</protein>
<dbReference type="Gene3D" id="1.25.10.10">
    <property type="entry name" value="Leucine-rich Repeat Variant"/>
    <property type="match status" value="2"/>
</dbReference>
<dbReference type="CTD" id="20234263"/>
<dbReference type="InterPro" id="IPR000225">
    <property type="entry name" value="Armadillo"/>
</dbReference>
<reference evidence="1 2" key="1">
    <citation type="journal article" date="2013" name="Nature">
        <title>Insights into bilaterian evolution from three spiralian genomes.</title>
        <authorList>
            <person name="Simakov O."/>
            <person name="Marletaz F."/>
            <person name="Cho S.J."/>
            <person name="Edsinger-Gonzales E."/>
            <person name="Havlak P."/>
            <person name="Hellsten U."/>
            <person name="Kuo D.H."/>
            <person name="Larsson T."/>
            <person name="Lv J."/>
            <person name="Arendt D."/>
            <person name="Savage R."/>
            <person name="Osoegawa K."/>
            <person name="de Jong P."/>
            <person name="Grimwood J."/>
            <person name="Chapman J.A."/>
            <person name="Shapiro H."/>
            <person name="Aerts A."/>
            <person name="Otillar R.P."/>
            <person name="Terry A.Y."/>
            <person name="Boore J.L."/>
            <person name="Grigoriev I.V."/>
            <person name="Lindberg D.R."/>
            <person name="Seaver E.C."/>
            <person name="Weisblat D.A."/>
            <person name="Putnam N.H."/>
            <person name="Rokhsar D.S."/>
        </authorList>
    </citation>
    <scope>NUCLEOTIDE SEQUENCE [LARGE SCALE GENOMIC DNA]</scope>
</reference>
<proteinExistence type="predicted"/>
<dbReference type="KEGG" id="lgi:LOTGIDRAFT_140035"/>
<dbReference type="InterPro" id="IPR011989">
    <property type="entry name" value="ARM-like"/>
</dbReference>
<evidence type="ECO:0000313" key="2">
    <source>
        <dbReference type="Proteomes" id="UP000030746"/>
    </source>
</evidence>